<dbReference type="PANTHER" id="PTHR38248">
    <property type="entry name" value="FUNK1 6"/>
    <property type="match status" value="1"/>
</dbReference>
<dbReference type="InterPro" id="IPR011009">
    <property type="entry name" value="Kinase-like_dom_sf"/>
</dbReference>
<dbReference type="AlphaFoldDB" id="S8DTP0"/>
<dbReference type="Gene3D" id="1.10.510.10">
    <property type="entry name" value="Transferase(Phosphotransferase) domain 1"/>
    <property type="match status" value="1"/>
</dbReference>
<gene>
    <name evidence="2" type="ORF">FOMPIDRAFT_1134084</name>
</gene>
<evidence type="ECO:0000259" key="1">
    <source>
        <dbReference type="Pfam" id="PF17667"/>
    </source>
</evidence>
<reference evidence="2 3" key="1">
    <citation type="journal article" date="2012" name="Science">
        <title>The Paleozoic origin of enzymatic lignin decomposition reconstructed from 31 fungal genomes.</title>
        <authorList>
            <person name="Floudas D."/>
            <person name="Binder M."/>
            <person name="Riley R."/>
            <person name="Barry K."/>
            <person name="Blanchette R.A."/>
            <person name="Henrissat B."/>
            <person name="Martinez A.T."/>
            <person name="Otillar R."/>
            <person name="Spatafora J.W."/>
            <person name="Yadav J.S."/>
            <person name="Aerts A."/>
            <person name="Benoit I."/>
            <person name="Boyd A."/>
            <person name="Carlson A."/>
            <person name="Copeland A."/>
            <person name="Coutinho P.M."/>
            <person name="de Vries R.P."/>
            <person name="Ferreira P."/>
            <person name="Findley K."/>
            <person name="Foster B."/>
            <person name="Gaskell J."/>
            <person name="Glotzer D."/>
            <person name="Gorecki P."/>
            <person name="Heitman J."/>
            <person name="Hesse C."/>
            <person name="Hori C."/>
            <person name="Igarashi K."/>
            <person name="Jurgens J.A."/>
            <person name="Kallen N."/>
            <person name="Kersten P."/>
            <person name="Kohler A."/>
            <person name="Kuees U."/>
            <person name="Kumar T.K.A."/>
            <person name="Kuo A."/>
            <person name="LaButti K."/>
            <person name="Larrondo L.F."/>
            <person name="Lindquist E."/>
            <person name="Ling A."/>
            <person name="Lombard V."/>
            <person name="Lucas S."/>
            <person name="Lundell T."/>
            <person name="Martin R."/>
            <person name="McLaughlin D.J."/>
            <person name="Morgenstern I."/>
            <person name="Morin E."/>
            <person name="Murat C."/>
            <person name="Nagy L.G."/>
            <person name="Nolan M."/>
            <person name="Ohm R.A."/>
            <person name="Patyshakuliyeva A."/>
            <person name="Rokas A."/>
            <person name="Ruiz-Duenas F.J."/>
            <person name="Sabat G."/>
            <person name="Salamov A."/>
            <person name="Samejima M."/>
            <person name="Schmutz J."/>
            <person name="Slot J.C."/>
            <person name="St John F."/>
            <person name="Stenlid J."/>
            <person name="Sun H."/>
            <person name="Sun S."/>
            <person name="Syed K."/>
            <person name="Tsang A."/>
            <person name="Wiebenga A."/>
            <person name="Young D."/>
            <person name="Pisabarro A."/>
            <person name="Eastwood D.C."/>
            <person name="Martin F."/>
            <person name="Cullen D."/>
            <person name="Grigoriev I.V."/>
            <person name="Hibbett D.S."/>
        </authorList>
    </citation>
    <scope>NUCLEOTIDE SEQUENCE</scope>
    <source>
        <strain evidence="3">FP-58527</strain>
    </source>
</reference>
<feature type="non-terminal residue" evidence="2">
    <location>
        <position position="377"/>
    </location>
</feature>
<dbReference type="STRING" id="743788.S8DTP0"/>
<dbReference type="EMBL" id="KE504228">
    <property type="protein sequence ID" value="EPS94593.1"/>
    <property type="molecule type" value="Genomic_DNA"/>
</dbReference>
<proteinExistence type="predicted"/>
<feature type="domain" description="Fungal-type protein kinase" evidence="1">
    <location>
        <begin position="130"/>
        <end position="277"/>
    </location>
</feature>
<sequence>MKWARRVVDKTWFPEDLHYNRWVRLPSTDAGKPDLEFLTLRRRALYDSVWSRGTCVWEAIRRGDESGKRYILKETWRQVEDIDEKIFYERIMQYDTNLRNPLFGVAGFVRSVDYGALEGQGVPTLHRTSSASLRPIMQAKRGERTLVRLVVDTIGEELEDFECSKDFIAGIRDAVQGHHLAYKAGVLHSDISDGNVLLTHGSPFKGFIHDFDMAAFIDSSADGGTELPTALRALSDQQLRMCKGTPRFVAIELVETRNHPIVREATHDLQSFYWIILMYGVGFMPNKFVEPETIYSRLFLASSWDEMAAARRTWLKEDIPERFWGSKPIQFLMGSLKEQVRRSVPGDDNPQPMKLKHESFLAVLDEALAMEGWPEKD</sequence>
<dbReference type="Pfam" id="PF17667">
    <property type="entry name" value="Pkinase_fungal"/>
    <property type="match status" value="1"/>
</dbReference>
<dbReference type="HOGENOM" id="CLU_734801_0_0_1"/>
<dbReference type="Proteomes" id="UP000015241">
    <property type="component" value="Unassembled WGS sequence"/>
</dbReference>
<protein>
    <recommendedName>
        <fullName evidence="1">Fungal-type protein kinase domain-containing protein</fullName>
    </recommendedName>
</protein>
<accession>S8DTP0</accession>
<dbReference type="OrthoDB" id="2747778at2759"/>
<dbReference type="InterPro" id="IPR040976">
    <property type="entry name" value="Pkinase_fungal"/>
</dbReference>
<evidence type="ECO:0000313" key="2">
    <source>
        <dbReference type="EMBL" id="EPS94593.1"/>
    </source>
</evidence>
<evidence type="ECO:0000313" key="3">
    <source>
        <dbReference type="Proteomes" id="UP000015241"/>
    </source>
</evidence>
<name>S8DTP0_FOMSC</name>
<keyword evidence="3" id="KW-1185">Reference proteome</keyword>
<dbReference type="PANTHER" id="PTHR38248:SF2">
    <property type="entry name" value="FUNK1 11"/>
    <property type="match status" value="1"/>
</dbReference>
<dbReference type="SUPFAM" id="SSF56112">
    <property type="entry name" value="Protein kinase-like (PK-like)"/>
    <property type="match status" value="1"/>
</dbReference>
<dbReference type="InParanoid" id="S8DTP0"/>
<organism evidence="2 3">
    <name type="scientific">Fomitopsis schrenkii</name>
    <name type="common">Brown rot fungus</name>
    <dbReference type="NCBI Taxonomy" id="2126942"/>
    <lineage>
        <taxon>Eukaryota</taxon>
        <taxon>Fungi</taxon>
        <taxon>Dikarya</taxon>
        <taxon>Basidiomycota</taxon>
        <taxon>Agaricomycotina</taxon>
        <taxon>Agaricomycetes</taxon>
        <taxon>Polyporales</taxon>
        <taxon>Fomitopsis</taxon>
    </lineage>
</organism>